<dbReference type="OrthoDB" id="1111865at2759"/>
<dbReference type="EMBL" id="CACVBM020000188">
    <property type="protein sequence ID" value="CAA7015620.1"/>
    <property type="molecule type" value="Genomic_DNA"/>
</dbReference>
<dbReference type="Pfam" id="PF07727">
    <property type="entry name" value="RVT_2"/>
    <property type="match status" value="1"/>
</dbReference>
<evidence type="ECO:0000259" key="1">
    <source>
        <dbReference type="Pfam" id="PF07727"/>
    </source>
</evidence>
<gene>
    <name evidence="2" type="ORF">MERR_LOCUS2855</name>
</gene>
<evidence type="ECO:0000313" key="2">
    <source>
        <dbReference type="EMBL" id="CAA7015620.1"/>
    </source>
</evidence>
<comment type="caution">
    <text evidence="2">The sequence shown here is derived from an EMBL/GenBank/DDBJ whole genome shotgun (WGS) entry which is preliminary data.</text>
</comment>
<dbReference type="InterPro" id="IPR013103">
    <property type="entry name" value="RVT_2"/>
</dbReference>
<sequence>MNEKSPEETLHMTEIQVPENEEISTNYVMSGITWNRKQIDVDEIFAYNVAIDIMDEDHEPTSIAECTQRNDWPKWNEAIGAERTSLGKREVFGPVVRIPKGVKPVGHRWIFVRKKNENGEIVRYKVRLVAQGFSQIPGVDYEETYSPVVDATTFRFLITLAIREGLDLRLMDVVTAYLYGPLDMIFT</sequence>
<proteinExistence type="predicted"/>
<feature type="domain" description="Reverse transcriptase Ty1/copia-type" evidence="1">
    <location>
        <begin position="95"/>
        <end position="183"/>
    </location>
</feature>
<keyword evidence="3" id="KW-1185">Reference proteome</keyword>
<name>A0A6D2HLV0_9BRAS</name>
<organism evidence="2 3">
    <name type="scientific">Microthlaspi erraticum</name>
    <dbReference type="NCBI Taxonomy" id="1685480"/>
    <lineage>
        <taxon>Eukaryota</taxon>
        <taxon>Viridiplantae</taxon>
        <taxon>Streptophyta</taxon>
        <taxon>Embryophyta</taxon>
        <taxon>Tracheophyta</taxon>
        <taxon>Spermatophyta</taxon>
        <taxon>Magnoliopsida</taxon>
        <taxon>eudicotyledons</taxon>
        <taxon>Gunneridae</taxon>
        <taxon>Pentapetalae</taxon>
        <taxon>rosids</taxon>
        <taxon>malvids</taxon>
        <taxon>Brassicales</taxon>
        <taxon>Brassicaceae</taxon>
        <taxon>Coluteocarpeae</taxon>
        <taxon>Microthlaspi</taxon>
    </lineage>
</organism>
<protein>
    <recommendedName>
        <fullName evidence="1">Reverse transcriptase Ty1/copia-type domain-containing protein</fullName>
    </recommendedName>
</protein>
<dbReference type="AlphaFoldDB" id="A0A6D2HLV0"/>
<accession>A0A6D2HLV0</accession>
<reference evidence="2" key="1">
    <citation type="submission" date="2020-01" db="EMBL/GenBank/DDBJ databases">
        <authorList>
            <person name="Mishra B."/>
        </authorList>
    </citation>
    <scope>NUCLEOTIDE SEQUENCE [LARGE SCALE GENOMIC DNA]</scope>
</reference>
<dbReference type="Proteomes" id="UP000467841">
    <property type="component" value="Unassembled WGS sequence"/>
</dbReference>
<evidence type="ECO:0000313" key="3">
    <source>
        <dbReference type="Proteomes" id="UP000467841"/>
    </source>
</evidence>